<evidence type="ECO:0000313" key="1">
    <source>
        <dbReference type="EMBL" id="GCC42986.1"/>
    </source>
</evidence>
<dbReference type="AlphaFoldDB" id="A0A401TK38"/>
<sequence length="54" mass="6632">YLNAYLFHLVYKVNVVVNRQQVPVRDSVSDACEETLEPCRRRKERKRTNLRRRR</sequence>
<dbReference type="EMBL" id="BEZZ01096711">
    <property type="protein sequence ID" value="GCC42986.1"/>
    <property type="molecule type" value="Genomic_DNA"/>
</dbReference>
<proteinExistence type="predicted"/>
<reference evidence="1 2" key="1">
    <citation type="journal article" date="2018" name="Nat. Ecol. Evol.">
        <title>Shark genomes provide insights into elasmobranch evolution and the origin of vertebrates.</title>
        <authorList>
            <person name="Hara Y"/>
            <person name="Yamaguchi K"/>
            <person name="Onimaru K"/>
            <person name="Kadota M"/>
            <person name="Koyanagi M"/>
            <person name="Keeley SD"/>
            <person name="Tatsumi K"/>
            <person name="Tanaka K"/>
            <person name="Motone F"/>
            <person name="Kageyama Y"/>
            <person name="Nozu R"/>
            <person name="Adachi N"/>
            <person name="Nishimura O"/>
            <person name="Nakagawa R"/>
            <person name="Tanegashima C"/>
            <person name="Kiyatake I"/>
            <person name="Matsumoto R"/>
            <person name="Murakumo K"/>
            <person name="Nishida K"/>
            <person name="Terakita A"/>
            <person name="Kuratani S"/>
            <person name="Sato K"/>
            <person name="Hyodo S Kuraku.S."/>
        </authorList>
    </citation>
    <scope>NUCLEOTIDE SEQUENCE [LARGE SCALE GENOMIC DNA]</scope>
</reference>
<evidence type="ECO:0000313" key="2">
    <source>
        <dbReference type="Proteomes" id="UP000287033"/>
    </source>
</evidence>
<name>A0A401TK38_CHIPU</name>
<comment type="caution">
    <text evidence="1">The sequence shown here is derived from an EMBL/GenBank/DDBJ whole genome shotgun (WGS) entry which is preliminary data.</text>
</comment>
<keyword evidence="2" id="KW-1185">Reference proteome</keyword>
<dbReference type="Proteomes" id="UP000287033">
    <property type="component" value="Unassembled WGS sequence"/>
</dbReference>
<accession>A0A401TK38</accession>
<protein>
    <submittedName>
        <fullName evidence="1">Uncharacterized protein</fullName>
    </submittedName>
</protein>
<feature type="non-terminal residue" evidence="1">
    <location>
        <position position="1"/>
    </location>
</feature>
<gene>
    <name evidence="1" type="ORF">chiPu_0027174</name>
</gene>
<organism evidence="1 2">
    <name type="scientific">Chiloscyllium punctatum</name>
    <name type="common">Brownbanded bambooshark</name>
    <name type="synonym">Hemiscyllium punctatum</name>
    <dbReference type="NCBI Taxonomy" id="137246"/>
    <lineage>
        <taxon>Eukaryota</taxon>
        <taxon>Metazoa</taxon>
        <taxon>Chordata</taxon>
        <taxon>Craniata</taxon>
        <taxon>Vertebrata</taxon>
        <taxon>Chondrichthyes</taxon>
        <taxon>Elasmobranchii</taxon>
        <taxon>Galeomorphii</taxon>
        <taxon>Galeoidea</taxon>
        <taxon>Orectolobiformes</taxon>
        <taxon>Hemiscylliidae</taxon>
        <taxon>Chiloscyllium</taxon>
    </lineage>
</organism>